<sequence>MLFKENWVLGFMFRALGLCCNDDGTQFMGVVCTVYISTRGRVKWDEDNLGEIEANKPERQKITEPKTPYHPMIDVDDDSLSPRKGRSFNEVVEDTMRAEELWTALDIMASSSRNSTRRSSGWTSSEDEVDPMEQDEEDSETDRSSNFREHRRAHYDEFRKVKELRRKGSFLEDGDEENGGVKEGTSSLTTGVRDIEIEGTATSHENSSPPANEV</sequence>
<feature type="compositionally biased region" description="Low complexity" evidence="1">
    <location>
        <begin position="113"/>
        <end position="124"/>
    </location>
</feature>
<proteinExistence type="predicted"/>
<dbReference type="PANTHER" id="PTHR12398:SF20">
    <property type="entry name" value="PROTEIN PHOSPHATASE 1 REGULATORY INHIBITOR SUBUNIT 2"/>
    <property type="match status" value="1"/>
</dbReference>
<protein>
    <recommendedName>
        <fullName evidence="5">Protein phosphatase inhibitor 2</fullName>
    </recommendedName>
</protein>
<dbReference type="Pfam" id="PF04979">
    <property type="entry name" value="IPP-2"/>
    <property type="match status" value="1"/>
</dbReference>
<dbReference type="EMBL" id="JAPFFJ010000010">
    <property type="protein sequence ID" value="KAJ6417705.1"/>
    <property type="molecule type" value="Genomic_DNA"/>
</dbReference>
<dbReference type="GO" id="GO:0009966">
    <property type="term" value="P:regulation of signal transduction"/>
    <property type="evidence" value="ECO:0007669"/>
    <property type="project" value="InterPro"/>
</dbReference>
<evidence type="ECO:0000256" key="2">
    <source>
        <dbReference type="SAM" id="SignalP"/>
    </source>
</evidence>
<dbReference type="InterPro" id="IPR007062">
    <property type="entry name" value="PPI-2"/>
</dbReference>
<accession>A0AAD6K7T2</accession>
<dbReference type="AlphaFoldDB" id="A0AAD6K7T2"/>
<evidence type="ECO:0008006" key="5">
    <source>
        <dbReference type="Google" id="ProtNLM"/>
    </source>
</evidence>
<evidence type="ECO:0000256" key="1">
    <source>
        <dbReference type="SAM" id="MobiDB-lite"/>
    </source>
</evidence>
<comment type="caution">
    <text evidence="3">The sequence shown here is derived from an EMBL/GenBank/DDBJ whole genome shotgun (WGS) entry which is preliminary data.</text>
</comment>
<keyword evidence="4" id="KW-1185">Reference proteome</keyword>
<feature type="region of interest" description="Disordered" evidence="1">
    <location>
        <begin position="62"/>
        <end position="85"/>
    </location>
</feature>
<feature type="compositionally biased region" description="Polar residues" evidence="1">
    <location>
        <begin position="200"/>
        <end position="214"/>
    </location>
</feature>
<reference evidence="3 4" key="1">
    <citation type="journal article" date="2023" name="Int. J. Mol. Sci.">
        <title>De Novo Assembly and Annotation of 11 Diverse Shrub Willow (Salix) Genomes Reveals Novel Gene Organization in Sex-Linked Regions.</title>
        <authorList>
            <person name="Hyden B."/>
            <person name="Feng K."/>
            <person name="Yates T.B."/>
            <person name="Jawdy S."/>
            <person name="Cereghino C."/>
            <person name="Smart L.B."/>
            <person name="Muchero W."/>
        </authorList>
    </citation>
    <scope>NUCLEOTIDE SEQUENCE [LARGE SCALE GENOMIC DNA]</scope>
    <source>
        <tissue evidence="3">Shoot tip</tissue>
    </source>
</reference>
<dbReference type="PANTHER" id="PTHR12398">
    <property type="entry name" value="PROTEIN PHOSPHATASE INHIBITOR"/>
    <property type="match status" value="1"/>
</dbReference>
<feature type="chain" id="PRO_5042019662" description="Protein phosphatase inhibitor 2" evidence="2">
    <location>
        <begin position="18"/>
        <end position="214"/>
    </location>
</feature>
<evidence type="ECO:0000313" key="3">
    <source>
        <dbReference type="EMBL" id="KAJ6417705.1"/>
    </source>
</evidence>
<feature type="region of interest" description="Disordered" evidence="1">
    <location>
        <begin position="113"/>
        <end position="214"/>
    </location>
</feature>
<feature type="compositionally biased region" description="Acidic residues" evidence="1">
    <location>
        <begin position="125"/>
        <end position="140"/>
    </location>
</feature>
<dbReference type="Proteomes" id="UP001162972">
    <property type="component" value="Chromosome 12"/>
</dbReference>
<dbReference type="GO" id="GO:0004864">
    <property type="term" value="F:protein phosphatase inhibitor activity"/>
    <property type="evidence" value="ECO:0007669"/>
    <property type="project" value="InterPro"/>
</dbReference>
<feature type="signal peptide" evidence="2">
    <location>
        <begin position="1"/>
        <end position="17"/>
    </location>
</feature>
<name>A0AAD6K7T2_9ROSI</name>
<organism evidence="3 4">
    <name type="scientific">Salix udensis</name>
    <dbReference type="NCBI Taxonomy" id="889485"/>
    <lineage>
        <taxon>Eukaryota</taxon>
        <taxon>Viridiplantae</taxon>
        <taxon>Streptophyta</taxon>
        <taxon>Embryophyta</taxon>
        <taxon>Tracheophyta</taxon>
        <taxon>Spermatophyta</taxon>
        <taxon>Magnoliopsida</taxon>
        <taxon>eudicotyledons</taxon>
        <taxon>Gunneridae</taxon>
        <taxon>Pentapetalae</taxon>
        <taxon>rosids</taxon>
        <taxon>fabids</taxon>
        <taxon>Malpighiales</taxon>
        <taxon>Salicaceae</taxon>
        <taxon>Saliceae</taxon>
        <taxon>Salix</taxon>
    </lineage>
</organism>
<feature type="compositionally biased region" description="Basic and acidic residues" evidence="1">
    <location>
        <begin position="141"/>
        <end position="161"/>
    </location>
</feature>
<keyword evidence="2" id="KW-0732">Signal</keyword>
<gene>
    <name evidence="3" type="ORF">OIU84_001142</name>
</gene>
<evidence type="ECO:0000313" key="4">
    <source>
        <dbReference type="Proteomes" id="UP001162972"/>
    </source>
</evidence>